<keyword evidence="1" id="KW-0812">Transmembrane</keyword>
<proteinExistence type="predicted"/>
<keyword evidence="3" id="KW-1185">Reference proteome</keyword>
<evidence type="ECO:0000313" key="2">
    <source>
        <dbReference type="EMBL" id="BAY86246.1"/>
    </source>
</evidence>
<organism evidence="2 3">
    <name type="scientific">Calothrix parasitica NIES-267</name>
    <dbReference type="NCBI Taxonomy" id="1973488"/>
    <lineage>
        <taxon>Bacteria</taxon>
        <taxon>Bacillati</taxon>
        <taxon>Cyanobacteriota</taxon>
        <taxon>Cyanophyceae</taxon>
        <taxon>Nostocales</taxon>
        <taxon>Calotrichaceae</taxon>
        <taxon>Calothrix</taxon>
    </lineage>
</organism>
<protein>
    <submittedName>
        <fullName evidence="2">Uncharacterized protein</fullName>
    </submittedName>
</protein>
<feature type="transmembrane region" description="Helical" evidence="1">
    <location>
        <begin position="20"/>
        <end position="45"/>
    </location>
</feature>
<evidence type="ECO:0000256" key="1">
    <source>
        <dbReference type="SAM" id="Phobius"/>
    </source>
</evidence>
<keyword evidence="1" id="KW-1133">Transmembrane helix</keyword>
<keyword evidence="1" id="KW-0472">Membrane</keyword>
<reference evidence="2 3" key="1">
    <citation type="submission" date="2017-06" db="EMBL/GenBank/DDBJ databases">
        <title>Genome sequencing of cyanobaciteial culture collection at National Institute for Environmental Studies (NIES).</title>
        <authorList>
            <person name="Hirose Y."/>
            <person name="Shimura Y."/>
            <person name="Fujisawa T."/>
            <person name="Nakamura Y."/>
            <person name="Kawachi M."/>
        </authorList>
    </citation>
    <scope>NUCLEOTIDE SEQUENCE [LARGE SCALE GENOMIC DNA]</scope>
    <source>
        <strain evidence="2 3">NIES-267</strain>
    </source>
</reference>
<sequence length="86" mass="9826">MRFIIPTSVTNRSFWTPARIALSTAILALFIVCGSCTINSIISLFMKPASVFPTSIPWIHNESECKHTNRTWEDGKCWDYEHGMTF</sequence>
<name>A0A1Z4LYC3_9CYAN</name>
<evidence type="ECO:0000313" key="3">
    <source>
        <dbReference type="Proteomes" id="UP000218418"/>
    </source>
</evidence>
<dbReference type="EMBL" id="AP018227">
    <property type="protein sequence ID" value="BAY86246.1"/>
    <property type="molecule type" value="Genomic_DNA"/>
</dbReference>
<gene>
    <name evidence="2" type="ORF">NIES267_57520</name>
</gene>
<dbReference type="Proteomes" id="UP000218418">
    <property type="component" value="Chromosome"/>
</dbReference>
<dbReference type="OrthoDB" id="530643at2"/>
<accession>A0A1Z4LYC3</accession>
<dbReference type="AlphaFoldDB" id="A0A1Z4LYC3"/>